<protein>
    <recommendedName>
        <fullName evidence="8">Sterigmatocystin 8-O-methyltransferase</fullName>
    </recommendedName>
</protein>
<evidence type="ECO:0000259" key="4">
    <source>
        <dbReference type="Pfam" id="PF00891"/>
    </source>
</evidence>
<dbReference type="PANTHER" id="PTHR43712">
    <property type="entry name" value="PUTATIVE (AFU_ORTHOLOGUE AFUA_4G14580)-RELATED"/>
    <property type="match status" value="1"/>
</dbReference>
<evidence type="ECO:0000256" key="1">
    <source>
        <dbReference type="ARBA" id="ARBA00022603"/>
    </source>
</evidence>
<evidence type="ECO:0000313" key="6">
    <source>
        <dbReference type="EMBL" id="KAF4505781.1"/>
    </source>
</evidence>
<feature type="domain" description="O-methyltransferase dimerisation" evidence="5">
    <location>
        <begin position="86"/>
        <end position="152"/>
    </location>
</feature>
<dbReference type="Pfam" id="PF00891">
    <property type="entry name" value="Methyltransf_2"/>
    <property type="match status" value="1"/>
</dbReference>
<keyword evidence="1" id="KW-0489">Methyltransferase</keyword>
<evidence type="ECO:0000259" key="5">
    <source>
        <dbReference type="Pfam" id="PF08100"/>
    </source>
</evidence>
<reference evidence="6 7" key="1">
    <citation type="journal article" date="2020" name="Genome Biol. Evol.">
        <title>A new high-quality draft genome assembly of the Chinese cordyceps Ophiocordyceps sinensis.</title>
        <authorList>
            <person name="Shu R."/>
            <person name="Zhang J."/>
            <person name="Meng Q."/>
            <person name="Zhang H."/>
            <person name="Zhou G."/>
            <person name="Li M."/>
            <person name="Wu P."/>
            <person name="Zhao Y."/>
            <person name="Chen C."/>
            <person name="Qin Q."/>
        </authorList>
    </citation>
    <scope>NUCLEOTIDE SEQUENCE [LARGE SCALE GENOMIC DNA]</scope>
    <source>
        <strain evidence="6 7">IOZ07</strain>
    </source>
</reference>
<dbReference type="AlphaFoldDB" id="A0A8H4PM10"/>
<dbReference type="EMBL" id="JAAVMX010000008">
    <property type="protein sequence ID" value="KAF4505781.1"/>
    <property type="molecule type" value="Genomic_DNA"/>
</dbReference>
<dbReference type="InterPro" id="IPR016461">
    <property type="entry name" value="COMT-like"/>
</dbReference>
<dbReference type="Pfam" id="PF08100">
    <property type="entry name" value="Dimerisation"/>
    <property type="match status" value="1"/>
</dbReference>
<keyword evidence="2" id="KW-0808">Transferase</keyword>
<evidence type="ECO:0000256" key="3">
    <source>
        <dbReference type="ARBA" id="ARBA00022691"/>
    </source>
</evidence>
<gene>
    <name evidence="6" type="ORF">G6O67_007694</name>
</gene>
<dbReference type="InterPro" id="IPR001077">
    <property type="entry name" value="COMT_C"/>
</dbReference>
<evidence type="ECO:0008006" key="8">
    <source>
        <dbReference type="Google" id="ProtNLM"/>
    </source>
</evidence>
<dbReference type="InterPro" id="IPR036388">
    <property type="entry name" value="WH-like_DNA-bd_sf"/>
</dbReference>
<dbReference type="GO" id="GO:0032259">
    <property type="term" value="P:methylation"/>
    <property type="evidence" value="ECO:0007669"/>
    <property type="project" value="UniProtKB-KW"/>
</dbReference>
<dbReference type="SUPFAM" id="SSF53335">
    <property type="entry name" value="S-adenosyl-L-methionine-dependent methyltransferases"/>
    <property type="match status" value="1"/>
</dbReference>
<sequence>MAAQAPSRIAQLAATITKSVARLDEIMSINRLQEPSFDEDAPSVVFPKEALEARDAILDAAAEVSDLLLDPPALLRKNGAHNNNVCLQAIARFDMAGMVPSGGQMSFADMAAQTRLPEQMVRRLLRHAMTMRVFRETEPGMVAHTRASKALAAPEMRDWLRVGTEEMWPSAVETINAMMKWPESSEPTETGFSLANGTTESLYDVLGRDPERAQRFANAMKMFATKPEHDAAYTTDHYDWASLGQARVVDVGGARGHIAMELAKRFDKLQVVVQDMDKVIQGAEAGVPPQLRGRVTFQGHDLFAPQTASADVFFLRWILHNWSDKHCILILRAQIPALKPGARIVIQDTCMPEPGSVALWRERELRSYDIDMAAVFNGRERSVAEWKALLAEADPRFVLKTVTEPEGSAMAIFEVIFDGNYILSDGI</sequence>
<dbReference type="SUPFAM" id="SSF46785">
    <property type="entry name" value="Winged helix' DNA-binding domain"/>
    <property type="match status" value="1"/>
</dbReference>
<dbReference type="PROSITE" id="PS51683">
    <property type="entry name" value="SAM_OMT_II"/>
    <property type="match status" value="1"/>
</dbReference>
<proteinExistence type="predicted"/>
<feature type="domain" description="O-methyltransferase C-terminal" evidence="4">
    <location>
        <begin position="191"/>
        <end position="393"/>
    </location>
</feature>
<dbReference type="InterPro" id="IPR012967">
    <property type="entry name" value="COMT_dimerisation"/>
</dbReference>
<dbReference type="OrthoDB" id="1606438at2759"/>
<evidence type="ECO:0000313" key="7">
    <source>
        <dbReference type="Proteomes" id="UP000557566"/>
    </source>
</evidence>
<evidence type="ECO:0000256" key="2">
    <source>
        <dbReference type="ARBA" id="ARBA00022679"/>
    </source>
</evidence>
<name>A0A8H4PM10_9HYPO</name>
<dbReference type="CDD" id="cd02440">
    <property type="entry name" value="AdoMet_MTases"/>
    <property type="match status" value="1"/>
</dbReference>
<comment type="caution">
    <text evidence="6">The sequence shown here is derived from an EMBL/GenBank/DDBJ whole genome shotgun (WGS) entry which is preliminary data.</text>
</comment>
<keyword evidence="3" id="KW-0949">S-adenosyl-L-methionine</keyword>
<dbReference type="Proteomes" id="UP000557566">
    <property type="component" value="Unassembled WGS sequence"/>
</dbReference>
<dbReference type="Gene3D" id="3.40.50.150">
    <property type="entry name" value="Vaccinia Virus protein VP39"/>
    <property type="match status" value="1"/>
</dbReference>
<dbReference type="InterPro" id="IPR036390">
    <property type="entry name" value="WH_DNA-bd_sf"/>
</dbReference>
<keyword evidence="7" id="KW-1185">Reference proteome</keyword>
<dbReference type="Gene3D" id="1.10.10.10">
    <property type="entry name" value="Winged helix-like DNA-binding domain superfamily/Winged helix DNA-binding domain"/>
    <property type="match status" value="1"/>
</dbReference>
<organism evidence="6 7">
    <name type="scientific">Ophiocordyceps sinensis</name>
    <dbReference type="NCBI Taxonomy" id="72228"/>
    <lineage>
        <taxon>Eukaryota</taxon>
        <taxon>Fungi</taxon>
        <taxon>Dikarya</taxon>
        <taxon>Ascomycota</taxon>
        <taxon>Pezizomycotina</taxon>
        <taxon>Sordariomycetes</taxon>
        <taxon>Hypocreomycetidae</taxon>
        <taxon>Hypocreales</taxon>
        <taxon>Ophiocordycipitaceae</taxon>
        <taxon>Ophiocordyceps</taxon>
    </lineage>
</organism>
<dbReference type="GO" id="GO:0008171">
    <property type="term" value="F:O-methyltransferase activity"/>
    <property type="evidence" value="ECO:0007669"/>
    <property type="project" value="InterPro"/>
</dbReference>
<dbReference type="PANTHER" id="PTHR43712:SF12">
    <property type="entry name" value="STERIGMATOCYSTIN 8-O-METHYLTRANSFERASE"/>
    <property type="match status" value="1"/>
</dbReference>
<dbReference type="InterPro" id="IPR029063">
    <property type="entry name" value="SAM-dependent_MTases_sf"/>
</dbReference>
<accession>A0A8H4PM10</accession>